<accession>A0ABZ0QMC5</accession>
<dbReference type="Pfam" id="PF17125">
    <property type="entry name" value="Methyltr_RsmF_N"/>
    <property type="match status" value="1"/>
</dbReference>
<name>A0ABZ0QMC5_9FIRM</name>
<dbReference type="NCBIfam" id="TIGR00446">
    <property type="entry name" value="nop2p"/>
    <property type="match status" value="1"/>
</dbReference>
<evidence type="ECO:0000313" key="11">
    <source>
        <dbReference type="Proteomes" id="UP001304683"/>
    </source>
</evidence>
<dbReference type="RefSeq" id="WP_318750460.1">
    <property type="nucleotide sequence ID" value="NZ_CP132508.1"/>
</dbReference>
<feature type="binding site" evidence="7">
    <location>
        <begin position="106"/>
        <end position="112"/>
    </location>
    <ligand>
        <name>S-adenosyl-L-methionine</name>
        <dbReference type="ChEBI" id="CHEBI:59789"/>
    </ligand>
</feature>
<evidence type="ECO:0000256" key="7">
    <source>
        <dbReference type="PROSITE-ProRule" id="PRU01023"/>
    </source>
</evidence>
<keyword evidence="2" id="KW-0963">Cytoplasm</keyword>
<dbReference type="GO" id="GO:0032259">
    <property type="term" value="P:methylation"/>
    <property type="evidence" value="ECO:0007669"/>
    <property type="project" value="UniProtKB-KW"/>
</dbReference>
<evidence type="ECO:0000256" key="6">
    <source>
        <dbReference type="ARBA" id="ARBA00022884"/>
    </source>
</evidence>
<keyword evidence="6 7" id="KW-0694">RNA-binding</keyword>
<dbReference type="InterPro" id="IPR027391">
    <property type="entry name" value="Nol1_Nop2_Fmu_2"/>
</dbReference>
<dbReference type="Gene3D" id="3.10.450.720">
    <property type="match status" value="1"/>
</dbReference>
<dbReference type="PROSITE" id="PS01153">
    <property type="entry name" value="NOL1_NOP2_SUN"/>
    <property type="match status" value="1"/>
</dbReference>
<feature type="domain" description="SAM-dependent MTase RsmB/NOP-type" evidence="9">
    <location>
        <begin position="15"/>
        <end position="299"/>
    </location>
</feature>
<protein>
    <submittedName>
        <fullName evidence="10">NOL1/NOP2/sun family putative RNA methylase</fullName>
    </submittedName>
</protein>
<gene>
    <name evidence="10" type="ORF">Q5761_09810</name>
</gene>
<evidence type="ECO:0000259" key="9">
    <source>
        <dbReference type="PROSITE" id="PS51686"/>
    </source>
</evidence>
<keyword evidence="4 7" id="KW-0808">Transferase</keyword>
<dbReference type="Proteomes" id="UP001304683">
    <property type="component" value="Chromosome"/>
</dbReference>
<feature type="binding site" evidence="7">
    <location>
        <position position="157"/>
    </location>
    <ligand>
        <name>S-adenosyl-L-methionine</name>
        <dbReference type="ChEBI" id="CHEBI:59789"/>
    </ligand>
</feature>
<feature type="region of interest" description="Disordered" evidence="8">
    <location>
        <begin position="302"/>
        <end position="325"/>
    </location>
</feature>
<dbReference type="SUPFAM" id="SSF53335">
    <property type="entry name" value="S-adenosyl-L-methionine-dependent methyltransferases"/>
    <property type="match status" value="1"/>
</dbReference>
<evidence type="ECO:0000313" key="10">
    <source>
        <dbReference type="EMBL" id="WPD18645.1"/>
    </source>
</evidence>
<keyword evidence="5 7" id="KW-0949">S-adenosyl-L-methionine</keyword>
<feature type="binding site" evidence="7">
    <location>
        <position position="173"/>
    </location>
    <ligand>
        <name>S-adenosyl-L-methionine</name>
        <dbReference type="ChEBI" id="CHEBI:59789"/>
    </ligand>
</feature>
<dbReference type="InterPro" id="IPR011023">
    <property type="entry name" value="Nop2p"/>
</dbReference>
<evidence type="ECO:0000256" key="4">
    <source>
        <dbReference type="ARBA" id="ARBA00022679"/>
    </source>
</evidence>
<evidence type="ECO:0000256" key="5">
    <source>
        <dbReference type="ARBA" id="ARBA00022691"/>
    </source>
</evidence>
<dbReference type="InterPro" id="IPR018314">
    <property type="entry name" value="RsmB/NOL1/NOP2-like_CS"/>
</dbReference>
<dbReference type="InterPro" id="IPR023267">
    <property type="entry name" value="RCMT"/>
</dbReference>
<dbReference type="PANTHER" id="PTHR22808">
    <property type="entry name" value="NCL1 YEAST -RELATED NOL1/NOP2/FMU SUN DOMAIN-CONTAINING"/>
    <property type="match status" value="1"/>
</dbReference>
<sequence>MFERYRTIVDDWDAFQASLARPQPATLRVNRLKADPGALRARLEERGFRLEPYDWYPDLWRVAEEPFSPALTLEHWLGWFYLQEAAAALPVLALDPQPGETVLDLSAAPGGKSTQMAERMGDRGMVVANDPDVHRLAALSHNLQRLGVTSAVITRADGRRFPGGLAFDRVLVDAPCSAEGNARRSRRARQGASRHQRRRLPAVQAALLRRGLALARPGGVVVYATCTFAPEENEAVVDQVLRQAEGSVVVEPLPHGLPGAGGVTAWEGRRFLPDVEACRRIYPHHLDSGGMFVARLRKRGPVPWEERGPEPAGADEPAPAWTEPDPGLREQVVEWLRREFGLTGSEIDGLHAYGGQGQGIWLARLPRVPGWTAVRSAGIRLARAHGATWKPTSFGLMHWASGASRNVVDLDRPSLEGLLQGRQIAAPPGARLLRRGWVVLRYRGQAVGCGFWDGTRLRSALPHERAGELSSILRRESSTSSAVAAAGHPAPGDQGAGDRQA</sequence>
<proteinExistence type="inferred from homology"/>
<dbReference type="CDD" id="cd02440">
    <property type="entry name" value="AdoMet_MTases"/>
    <property type="match status" value="1"/>
</dbReference>
<evidence type="ECO:0000256" key="1">
    <source>
        <dbReference type="ARBA" id="ARBA00007494"/>
    </source>
</evidence>
<dbReference type="InterPro" id="IPR029063">
    <property type="entry name" value="SAM-dependent_MTases_sf"/>
</dbReference>
<feature type="active site" description="Nucleophile" evidence="7">
    <location>
        <position position="226"/>
    </location>
</feature>
<evidence type="ECO:0000256" key="2">
    <source>
        <dbReference type="ARBA" id="ARBA00022490"/>
    </source>
</evidence>
<keyword evidence="3 7" id="KW-0489">Methyltransferase</keyword>
<dbReference type="PRINTS" id="PR02008">
    <property type="entry name" value="RCMTFAMILY"/>
</dbReference>
<dbReference type="Gene3D" id="3.40.50.150">
    <property type="entry name" value="Vaccinia Virus protein VP39"/>
    <property type="match status" value="1"/>
</dbReference>
<dbReference type="Pfam" id="PF13636">
    <property type="entry name" value="Methyltranf_PUA"/>
    <property type="match status" value="1"/>
</dbReference>
<organism evidence="10 11">
    <name type="scientific">Thermaerobacter composti</name>
    <dbReference type="NCBI Taxonomy" id="554949"/>
    <lineage>
        <taxon>Bacteria</taxon>
        <taxon>Bacillati</taxon>
        <taxon>Bacillota</taxon>
        <taxon>Clostridia</taxon>
        <taxon>Eubacteriales</taxon>
        <taxon>Clostridiales Family XVII. Incertae Sedis</taxon>
        <taxon>Thermaerobacter</taxon>
    </lineage>
</organism>
<dbReference type="Pfam" id="PF01189">
    <property type="entry name" value="Methyltr_RsmB-F"/>
    <property type="match status" value="1"/>
</dbReference>
<reference evidence="10 11" key="1">
    <citation type="submission" date="2023-08" db="EMBL/GenBank/DDBJ databases">
        <title>Genome sequence of Thermaerobacter compostii strain Ins1, a spore-forming filamentous bacterium isolated from a deep geothermal reservoir.</title>
        <authorList>
            <person name="Bregnard D."/>
            <person name="Gonzalez D."/>
            <person name="Junier P."/>
        </authorList>
    </citation>
    <scope>NUCLEOTIDE SEQUENCE [LARGE SCALE GENOMIC DNA]</scope>
    <source>
        <strain evidence="10 11">Ins1</strain>
    </source>
</reference>
<dbReference type="InterPro" id="IPR001678">
    <property type="entry name" value="MeTrfase_RsmB-F_NOP2_dom"/>
</dbReference>
<feature type="region of interest" description="Disordered" evidence="8">
    <location>
        <begin position="474"/>
        <end position="501"/>
    </location>
</feature>
<evidence type="ECO:0000256" key="3">
    <source>
        <dbReference type="ARBA" id="ARBA00022603"/>
    </source>
</evidence>
<dbReference type="EMBL" id="CP132508">
    <property type="protein sequence ID" value="WPD18645.1"/>
    <property type="molecule type" value="Genomic_DNA"/>
</dbReference>
<dbReference type="InterPro" id="IPR049560">
    <property type="entry name" value="MeTrfase_RsmB-F_NOP2_cat"/>
</dbReference>
<dbReference type="PROSITE" id="PS51686">
    <property type="entry name" value="SAM_MT_RSMB_NOP"/>
    <property type="match status" value="1"/>
</dbReference>
<comment type="similarity">
    <text evidence="1 7">Belongs to the class I-like SAM-binding methyltransferase superfamily. RsmB/NOP family.</text>
</comment>
<feature type="compositionally biased region" description="Low complexity" evidence="8">
    <location>
        <begin position="310"/>
        <end position="320"/>
    </location>
</feature>
<evidence type="ECO:0000256" key="8">
    <source>
        <dbReference type="SAM" id="MobiDB-lite"/>
    </source>
</evidence>
<dbReference type="InterPro" id="IPR031341">
    <property type="entry name" value="Methyltr_RsmF_N"/>
</dbReference>
<dbReference type="GO" id="GO:0008168">
    <property type="term" value="F:methyltransferase activity"/>
    <property type="evidence" value="ECO:0007669"/>
    <property type="project" value="UniProtKB-KW"/>
</dbReference>
<keyword evidence="11" id="KW-1185">Reference proteome</keyword>
<feature type="binding site" evidence="7">
    <location>
        <position position="130"/>
    </location>
    <ligand>
        <name>S-adenosyl-L-methionine</name>
        <dbReference type="ChEBI" id="CHEBI:59789"/>
    </ligand>
</feature>